<keyword evidence="4" id="KW-1185">Reference proteome</keyword>
<name>A0A918ZST4_9ACTN</name>
<evidence type="ECO:0000256" key="1">
    <source>
        <dbReference type="SAM" id="MobiDB-lite"/>
    </source>
</evidence>
<feature type="region of interest" description="Disordered" evidence="1">
    <location>
        <begin position="32"/>
        <end position="51"/>
    </location>
</feature>
<keyword evidence="2" id="KW-0732">Signal</keyword>
<feature type="chain" id="PRO_5038745140" description="Lipoprotein" evidence="2">
    <location>
        <begin position="26"/>
        <end position="277"/>
    </location>
</feature>
<dbReference type="EMBL" id="BNBC01000006">
    <property type="protein sequence ID" value="GHE65625.1"/>
    <property type="molecule type" value="Genomic_DNA"/>
</dbReference>
<dbReference type="PROSITE" id="PS51257">
    <property type="entry name" value="PROKAR_LIPOPROTEIN"/>
    <property type="match status" value="1"/>
</dbReference>
<comment type="caution">
    <text evidence="3">The sequence shown here is derived from an EMBL/GenBank/DDBJ whole genome shotgun (WGS) entry which is preliminary data.</text>
</comment>
<evidence type="ECO:0000313" key="4">
    <source>
        <dbReference type="Proteomes" id="UP000641386"/>
    </source>
</evidence>
<proteinExistence type="predicted"/>
<dbReference type="Proteomes" id="UP000641386">
    <property type="component" value="Unassembled WGS sequence"/>
</dbReference>
<evidence type="ECO:0008006" key="5">
    <source>
        <dbReference type="Google" id="ProtNLM"/>
    </source>
</evidence>
<evidence type="ECO:0000256" key="2">
    <source>
        <dbReference type="SAM" id="SignalP"/>
    </source>
</evidence>
<gene>
    <name evidence="3" type="ORF">GCM10014715_19090</name>
</gene>
<dbReference type="AlphaFoldDB" id="A0A918ZST4"/>
<protein>
    <recommendedName>
        <fullName evidence="5">Lipoprotein</fullName>
    </recommendedName>
</protein>
<reference evidence="3" key="2">
    <citation type="submission" date="2020-09" db="EMBL/GenBank/DDBJ databases">
        <authorList>
            <person name="Sun Q."/>
            <person name="Ohkuma M."/>
        </authorList>
    </citation>
    <scope>NUCLEOTIDE SEQUENCE</scope>
    <source>
        <strain evidence="3">JCM 3302</strain>
    </source>
</reference>
<sequence>MHRLPAARLLPACVLFTAALLTATACTPGSGDASASAAAATRPDGSASTGTSTTLTAAQAQAALLTEADLGAPWVPTQGAATWRDGVLKARTTVAGCQRLLDALYSDEPLGAPTGTYAVTGFDDGNDSAQLRYQVLSQRPADVDRALAWLRTLPETCSRFTATTTRSGEQDVRVTALDLPDVGDARQGLRITFTSQQNTSDDSYDSYDYDEWDEGDGRNTEPTTALTLELAAVRVGSEAIALTEGAPGTLPPNVTAHAVQSGTQRLTDVRRSARVQA</sequence>
<dbReference type="RefSeq" id="WP_189898485.1">
    <property type="nucleotide sequence ID" value="NZ_BNBC01000006.1"/>
</dbReference>
<accession>A0A918ZST4</accession>
<evidence type="ECO:0000313" key="3">
    <source>
        <dbReference type="EMBL" id="GHE65625.1"/>
    </source>
</evidence>
<organism evidence="3 4">
    <name type="scientific">Streptomyces spiralis</name>
    <dbReference type="NCBI Taxonomy" id="66376"/>
    <lineage>
        <taxon>Bacteria</taxon>
        <taxon>Bacillati</taxon>
        <taxon>Actinomycetota</taxon>
        <taxon>Actinomycetes</taxon>
        <taxon>Kitasatosporales</taxon>
        <taxon>Streptomycetaceae</taxon>
        <taxon>Streptomyces</taxon>
    </lineage>
</organism>
<reference evidence="3" key="1">
    <citation type="journal article" date="2014" name="Int. J. Syst. Evol. Microbiol.">
        <title>Complete genome sequence of Corynebacterium casei LMG S-19264T (=DSM 44701T), isolated from a smear-ripened cheese.</title>
        <authorList>
            <consortium name="US DOE Joint Genome Institute (JGI-PGF)"/>
            <person name="Walter F."/>
            <person name="Albersmeier A."/>
            <person name="Kalinowski J."/>
            <person name="Ruckert C."/>
        </authorList>
    </citation>
    <scope>NUCLEOTIDE SEQUENCE</scope>
    <source>
        <strain evidence="3">JCM 3302</strain>
    </source>
</reference>
<feature type="signal peptide" evidence="2">
    <location>
        <begin position="1"/>
        <end position="25"/>
    </location>
</feature>